<comment type="caution">
    <text evidence="6">The sequence shown here is derived from an EMBL/GenBank/DDBJ whole genome shotgun (WGS) entry which is preliminary data.</text>
</comment>
<keyword evidence="3" id="KW-0347">Helicase</keyword>
<dbReference type="InterPro" id="IPR027417">
    <property type="entry name" value="P-loop_NTPase"/>
</dbReference>
<protein>
    <recommendedName>
        <fullName evidence="5">DEAD/DEAH-box helicase domain-containing protein</fullName>
    </recommendedName>
</protein>
<evidence type="ECO:0000256" key="2">
    <source>
        <dbReference type="ARBA" id="ARBA00022801"/>
    </source>
</evidence>
<dbReference type="Gene3D" id="3.40.50.300">
    <property type="entry name" value="P-loop containing nucleotide triphosphate hydrolases"/>
    <property type="match status" value="1"/>
</dbReference>
<dbReference type="InterPro" id="IPR011545">
    <property type="entry name" value="DEAD/DEAH_box_helicase_dom"/>
</dbReference>
<dbReference type="GO" id="GO:0003724">
    <property type="term" value="F:RNA helicase activity"/>
    <property type="evidence" value="ECO:0007669"/>
    <property type="project" value="TreeGrafter"/>
</dbReference>
<keyword evidence="1" id="KW-0547">Nucleotide-binding</keyword>
<dbReference type="PANTHER" id="PTHR47959">
    <property type="entry name" value="ATP-DEPENDENT RNA HELICASE RHLE-RELATED"/>
    <property type="match status" value="1"/>
</dbReference>
<accession>A0AAN8HP86</accession>
<evidence type="ECO:0000256" key="3">
    <source>
        <dbReference type="ARBA" id="ARBA00022806"/>
    </source>
</evidence>
<evidence type="ECO:0000256" key="4">
    <source>
        <dbReference type="ARBA" id="ARBA00022840"/>
    </source>
</evidence>
<keyword evidence="7" id="KW-1185">Reference proteome</keyword>
<name>A0AAN8HP86_CHAGU</name>
<dbReference type="Proteomes" id="UP001331515">
    <property type="component" value="Unassembled WGS sequence"/>
</dbReference>
<dbReference type="SUPFAM" id="SSF52540">
    <property type="entry name" value="P-loop containing nucleoside triphosphate hydrolases"/>
    <property type="match status" value="1"/>
</dbReference>
<evidence type="ECO:0000313" key="6">
    <source>
        <dbReference type="EMBL" id="KAK5918999.1"/>
    </source>
</evidence>
<gene>
    <name evidence="6" type="ORF">CgunFtcFv8_022931</name>
</gene>
<dbReference type="AlphaFoldDB" id="A0AAN8HP86"/>
<dbReference type="GO" id="GO:0016787">
    <property type="term" value="F:hydrolase activity"/>
    <property type="evidence" value="ECO:0007669"/>
    <property type="project" value="UniProtKB-KW"/>
</dbReference>
<feature type="domain" description="DEAD/DEAH-box helicase" evidence="5">
    <location>
        <begin position="9"/>
        <end position="51"/>
    </location>
</feature>
<evidence type="ECO:0000313" key="7">
    <source>
        <dbReference type="Proteomes" id="UP001331515"/>
    </source>
</evidence>
<sequence length="54" mass="5770">MPCIKGYDVIAQSGTGKTATFAISILQQLDIKLKGTQALVPAPTRELAQQTCCF</sequence>
<dbReference type="EMBL" id="JAURVH010001524">
    <property type="protein sequence ID" value="KAK5918999.1"/>
    <property type="molecule type" value="Genomic_DNA"/>
</dbReference>
<evidence type="ECO:0000259" key="5">
    <source>
        <dbReference type="Pfam" id="PF00270"/>
    </source>
</evidence>
<dbReference type="GO" id="GO:0005524">
    <property type="term" value="F:ATP binding"/>
    <property type="evidence" value="ECO:0007669"/>
    <property type="project" value="UniProtKB-KW"/>
</dbReference>
<dbReference type="GO" id="GO:0003676">
    <property type="term" value="F:nucleic acid binding"/>
    <property type="evidence" value="ECO:0007669"/>
    <property type="project" value="InterPro"/>
</dbReference>
<keyword evidence="4" id="KW-0067">ATP-binding</keyword>
<evidence type="ECO:0000256" key="1">
    <source>
        <dbReference type="ARBA" id="ARBA00022741"/>
    </source>
</evidence>
<proteinExistence type="predicted"/>
<dbReference type="InterPro" id="IPR050079">
    <property type="entry name" value="DEAD_box_RNA_helicase"/>
</dbReference>
<reference evidence="6 7" key="1">
    <citation type="journal article" date="2023" name="Mol. Biol. Evol.">
        <title>Genomics of Secondarily Temperate Adaptation in the Only Non-Antarctic Icefish.</title>
        <authorList>
            <person name="Rivera-Colon A.G."/>
            <person name="Rayamajhi N."/>
            <person name="Minhas B.F."/>
            <person name="Madrigal G."/>
            <person name="Bilyk K.T."/>
            <person name="Yoon V."/>
            <person name="Hune M."/>
            <person name="Gregory S."/>
            <person name="Cheng C.H.C."/>
            <person name="Catchen J.M."/>
        </authorList>
    </citation>
    <scope>NUCLEOTIDE SEQUENCE [LARGE SCALE GENOMIC DNA]</scope>
    <source>
        <tissue evidence="6">White muscle</tissue>
    </source>
</reference>
<dbReference type="PANTHER" id="PTHR47959:SF1">
    <property type="entry name" value="ATP-DEPENDENT RNA HELICASE DBPA"/>
    <property type="match status" value="1"/>
</dbReference>
<keyword evidence="2" id="KW-0378">Hydrolase</keyword>
<dbReference type="Pfam" id="PF00270">
    <property type="entry name" value="DEAD"/>
    <property type="match status" value="1"/>
</dbReference>
<dbReference type="GO" id="GO:0005829">
    <property type="term" value="C:cytosol"/>
    <property type="evidence" value="ECO:0007669"/>
    <property type="project" value="TreeGrafter"/>
</dbReference>
<organism evidence="6 7">
    <name type="scientific">Champsocephalus gunnari</name>
    <name type="common">Mackerel icefish</name>
    <dbReference type="NCBI Taxonomy" id="52237"/>
    <lineage>
        <taxon>Eukaryota</taxon>
        <taxon>Metazoa</taxon>
        <taxon>Chordata</taxon>
        <taxon>Craniata</taxon>
        <taxon>Vertebrata</taxon>
        <taxon>Euteleostomi</taxon>
        <taxon>Actinopterygii</taxon>
        <taxon>Neopterygii</taxon>
        <taxon>Teleostei</taxon>
        <taxon>Neoteleostei</taxon>
        <taxon>Acanthomorphata</taxon>
        <taxon>Eupercaria</taxon>
        <taxon>Perciformes</taxon>
        <taxon>Notothenioidei</taxon>
        <taxon>Channichthyidae</taxon>
        <taxon>Champsocephalus</taxon>
    </lineage>
</organism>